<dbReference type="InterPro" id="IPR025649">
    <property type="entry name" value="DUF4360"/>
</dbReference>
<dbReference type="Proteomes" id="UP000606721">
    <property type="component" value="Unassembled WGS sequence"/>
</dbReference>
<gene>
    <name evidence="1" type="ORF">H6F99_03185</name>
</gene>
<proteinExistence type="predicted"/>
<comment type="caution">
    <text evidence="1">The sequence shown here is derived from an EMBL/GenBank/DDBJ whole genome shotgun (WGS) entry which is preliminary data.</text>
</comment>
<name>A0ABR8BTI0_APHFL</name>
<dbReference type="PANTHER" id="PTHR38847">
    <property type="match status" value="1"/>
</dbReference>
<dbReference type="Pfam" id="PF14273">
    <property type="entry name" value="DUF4360"/>
    <property type="match status" value="1"/>
</dbReference>
<evidence type="ECO:0000313" key="1">
    <source>
        <dbReference type="EMBL" id="MBD2277360.1"/>
    </source>
</evidence>
<dbReference type="EMBL" id="JACJQT010000005">
    <property type="protein sequence ID" value="MBD2277360.1"/>
    <property type="molecule type" value="Genomic_DNA"/>
</dbReference>
<keyword evidence="2" id="KW-1185">Reference proteome</keyword>
<accession>A0ABR8BTI0</accession>
<sequence length="220" mass="24122">MRLRLFMNNKKFQPWQVFVLTSAVLFGLNLPQISLAQEPAPDSVKITGFTYGGNGCPGGSVGSLVSNDRTTIELLFDKFIVELPSKKYPPNSQCSVSFKLEYPKGWSASLHKVQHRGFADTTGSATGQIRAKYYIPGSGGVDAEKVYTVAPNTNADYKLETDLLSTAFTPCGEMGVPMTVSTRILLRDGQGDKYNILTVDSLSQKVKTILNLKWKSCPNK</sequence>
<organism evidence="1 2">
    <name type="scientific">Aphanizomenon flos-aquae FACHB-1040</name>
    <dbReference type="NCBI Taxonomy" id="2692887"/>
    <lineage>
        <taxon>Bacteria</taxon>
        <taxon>Bacillati</taxon>
        <taxon>Cyanobacteriota</taxon>
        <taxon>Cyanophyceae</taxon>
        <taxon>Nostocales</taxon>
        <taxon>Aphanizomenonaceae</taxon>
        <taxon>Aphanizomenon</taxon>
    </lineage>
</organism>
<evidence type="ECO:0000313" key="2">
    <source>
        <dbReference type="Proteomes" id="UP000606721"/>
    </source>
</evidence>
<dbReference type="PANTHER" id="PTHR38847:SF1">
    <property type="entry name" value="PSEUDOURIDINE SYNTHASE RSUA_RLUA-LIKE DOMAIN-CONTAINING PROTEIN"/>
    <property type="match status" value="1"/>
</dbReference>
<dbReference type="RefSeq" id="WP_190382220.1">
    <property type="nucleotide sequence ID" value="NZ_JACJQT010000005.1"/>
</dbReference>
<reference evidence="1 2" key="1">
    <citation type="journal article" date="2020" name="ISME J.">
        <title>Comparative genomics reveals insights into cyanobacterial evolution and habitat adaptation.</title>
        <authorList>
            <person name="Chen M.Y."/>
            <person name="Teng W.K."/>
            <person name="Zhao L."/>
            <person name="Hu C.X."/>
            <person name="Zhou Y.K."/>
            <person name="Han B.P."/>
            <person name="Song L.R."/>
            <person name="Shu W.S."/>
        </authorList>
    </citation>
    <scope>NUCLEOTIDE SEQUENCE [LARGE SCALE GENOMIC DNA]</scope>
    <source>
        <strain evidence="1 2">FACHB-1040</strain>
    </source>
</reference>
<protein>
    <submittedName>
        <fullName evidence="1">DUF4360 domain-containing protein</fullName>
    </submittedName>
</protein>